<feature type="compositionally biased region" description="Basic and acidic residues" evidence="1">
    <location>
        <begin position="56"/>
        <end position="75"/>
    </location>
</feature>
<evidence type="ECO:0000313" key="4">
    <source>
        <dbReference type="Proteomes" id="UP000237000"/>
    </source>
</evidence>
<dbReference type="STRING" id="63057.A0A2P5FDZ6"/>
<evidence type="ECO:0000259" key="2">
    <source>
        <dbReference type="Pfam" id="PF05699"/>
    </source>
</evidence>
<proteinExistence type="predicted"/>
<feature type="region of interest" description="Disordered" evidence="1">
    <location>
        <begin position="167"/>
        <end position="195"/>
    </location>
</feature>
<accession>A0A2P5FDZ6</accession>
<dbReference type="AlphaFoldDB" id="A0A2P5FDZ6"/>
<dbReference type="OrthoDB" id="1607513at2759"/>
<dbReference type="Pfam" id="PF05699">
    <property type="entry name" value="Dimer_Tnp_hAT"/>
    <property type="match status" value="1"/>
</dbReference>
<dbReference type="InterPro" id="IPR012337">
    <property type="entry name" value="RNaseH-like_sf"/>
</dbReference>
<dbReference type="EMBL" id="JXTC01000041">
    <property type="protein sequence ID" value="PON95994.1"/>
    <property type="molecule type" value="Genomic_DNA"/>
</dbReference>
<keyword evidence="4" id="KW-1185">Reference proteome</keyword>
<gene>
    <name evidence="3" type="ORF">TorRG33x02_082420</name>
</gene>
<dbReference type="SUPFAM" id="SSF53098">
    <property type="entry name" value="Ribonuclease H-like"/>
    <property type="match status" value="1"/>
</dbReference>
<dbReference type="GO" id="GO:0046983">
    <property type="term" value="F:protein dimerization activity"/>
    <property type="evidence" value="ECO:0007669"/>
    <property type="project" value="InterPro"/>
</dbReference>
<dbReference type="PROSITE" id="PS51257">
    <property type="entry name" value="PROKAR_LIPOPROTEIN"/>
    <property type="match status" value="1"/>
</dbReference>
<feature type="domain" description="HAT C-terminal dimerisation" evidence="2">
    <location>
        <begin position="97"/>
        <end position="169"/>
    </location>
</feature>
<dbReference type="InterPro" id="IPR008906">
    <property type="entry name" value="HATC_C_dom"/>
</dbReference>
<reference evidence="4" key="1">
    <citation type="submission" date="2016-06" db="EMBL/GenBank/DDBJ databases">
        <title>Parallel loss of symbiosis genes in relatives of nitrogen-fixing non-legume Parasponia.</title>
        <authorList>
            <person name="Van Velzen R."/>
            <person name="Holmer R."/>
            <person name="Bu F."/>
            <person name="Rutten L."/>
            <person name="Van Zeijl A."/>
            <person name="Liu W."/>
            <person name="Santuari L."/>
            <person name="Cao Q."/>
            <person name="Sharma T."/>
            <person name="Shen D."/>
            <person name="Roswanjaya Y."/>
            <person name="Wardhani T."/>
            <person name="Kalhor M.S."/>
            <person name="Jansen J."/>
            <person name="Van den Hoogen J."/>
            <person name="Gungor B."/>
            <person name="Hartog M."/>
            <person name="Hontelez J."/>
            <person name="Verver J."/>
            <person name="Yang W.-C."/>
            <person name="Schijlen E."/>
            <person name="Repin R."/>
            <person name="Schilthuizen M."/>
            <person name="Schranz E."/>
            <person name="Heidstra R."/>
            <person name="Miyata K."/>
            <person name="Fedorova E."/>
            <person name="Kohlen W."/>
            <person name="Bisseling T."/>
            <person name="Smit S."/>
            <person name="Geurts R."/>
        </authorList>
    </citation>
    <scope>NUCLEOTIDE SEQUENCE [LARGE SCALE GENOMIC DNA]</scope>
    <source>
        <strain evidence="4">cv. RG33-2</strain>
    </source>
</reference>
<feature type="region of interest" description="Disordered" evidence="1">
    <location>
        <begin position="1"/>
        <end position="96"/>
    </location>
</feature>
<evidence type="ECO:0000256" key="1">
    <source>
        <dbReference type="SAM" id="MobiDB-lite"/>
    </source>
</evidence>
<dbReference type="Proteomes" id="UP000237000">
    <property type="component" value="Unassembled WGS sequence"/>
</dbReference>
<feature type="compositionally biased region" description="Basic and acidic residues" evidence="1">
    <location>
        <begin position="1"/>
        <end position="10"/>
    </location>
</feature>
<organism evidence="3 4">
    <name type="scientific">Trema orientale</name>
    <name type="common">Charcoal tree</name>
    <name type="synonym">Celtis orientalis</name>
    <dbReference type="NCBI Taxonomy" id="63057"/>
    <lineage>
        <taxon>Eukaryota</taxon>
        <taxon>Viridiplantae</taxon>
        <taxon>Streptophyta</taxon>
        <taxon>Embryophyta</taxon>
        <taxon>Tracheophyta</taxon>
        <taxon>Spermatophyta</taxon>
        <taxon>Magnoliopsida</taxon>
        <taxon>eudicotyledons</taxon>
        <taxon>Gunneridae</taxon>
        <taxon>Pentapetalae</taxon>
        <taxon>rosids</taxon>
        <taxon>fabids</taxon>
        <taxon>Rosales</taxon>
        <taxon>Cannabaceae</taxon>
        <taxon>Trema</taxon>
    </lineage>
</organism>
<sequence length="266" mass="29490">MDDDQIRIAEEGDQVPEMQTNPNASGSCSQFQDSCSPSASTTSKRARTTSNVWDYFDPKFKDEADGSRPQGRDRGSSSTSSSLSQPLPPINPQQSSDLTQYIELDSNIDPDDENFKVLDWWHKRQSRIPVLSQLACDVLTIPVSTISSKSVFSTTKMIVDERRTSLAPEAGPTRPAHSLKPVMGRSGRHGPPILPPLSLTMSNYARSGLLQRKGSKETIRSEEFGNHISTTLSLLLPVLTLKLSYQFLNKREKKARRYGVYGDSAL</sequence>
<evidence type="ECO:0000313" key="3">
    <source>
        <dbReference type="EMBL" id="PON95994.1"/>
    </source>
</evidence>
<name>A0A2P5FDZ6_TREOI</name>
<dbReference type="PANTHER" id="PTHR23272">
    <property type="entry name" value="BED FINGER-RELATED"/>
    <property type="match status" value="1"/>
</dbReference>
<comment type="caution">
    <text evidence="3">The sequence shown here is derived from an EMBL/GenBank/DDBJ whole genome shotgun (WGS) entry which is preliminary data.</text>
</comment>
<feature type="compositionally biased region" description="Low complexity" evidence="1">
    <location>
        <begin position="76"/>
        <end position="85"/>
    </location>
</feature>
<feature type="compositionally biased region" description="Polar residues" evidence="1">
    <location>
        <begin position="17"/>
        <end position="37"/>
    </location>
</feature>
<protein>
    <submittedName>
        <fullName evidence="3">HAT, C-terminal dimerization domain containing protein</fullName>
    </submittedName>
</protein>
<dbReference type="InParanoid" id="A0A2P5FDZ6"/>